<feature type="transmembrane region" description="Helical" evidence="8">
    <location>
        <begin position="108"/>
        <end position="131"/>
    </location>
</feature>
<name>E8R1M6_ISOPI</name>
<evidence type="ECO:0000256" key="8">
    <source>
        <dbReference type="RuleBase" id="RU363064"/>
    </source>
</evidence>
<dbReference type="OrthoDB" id="9804874at2"/>
<evidence type="ECO:0000256" key="2">
    <source>
        <dbReference type="ARBA" id="ARBA00009261"/>
    </source>
</evidence>
<gene>
    <name evidence="9" type="ordered locus">Isop_2879</name>
</gene>
<keyword evidence="5 8" id="KW-0812">Transmembrane</keyword>
<evidence type="ECO:0000256" key="6">
    <source>
        <dbReference type="ARBA" id="ARBA00022989"/>
    </source>
</evidence>
<keyword evidence="4 8" id="KW-1003">Cell membrane</keyword>
<dbReference type="eggNOG" id="COG1115">
    <property type="taxonomic scope" value="Bacteria"/>
</dbReference>
<dbReference type="Gene3D" id="1.20.1740.10">
    <property type="entry name" value="Amino acid/polyamine transporter I"/>
    <property type="match status" value="1"/>
</dbReference>
<comment type="similarity">
    <text evidence="2 8">Belongs to the alanine or glycine:cation symporter (AGCS) (TC 2.A.25) family.</text>
</comment>
<keyword evidence="7 8" id="KW-0472">Membrane</keyword>
<dbReference type="GO" id="GO:0005283">
    <property type="term" value="F:amino acid:sodium symporter activity"/>
    <property type="evidence" value="ECO:0007669"/>
    <property type="project" value="InterPro"/>
</dbReference>
<dbReference type="STRING" id="575540.Isop_2879"/>
<dbReference type="RefSeq" id="WP_013565732.1">
    <property type="nucleotide sequence ID" value="NC_014962.1"/>
</dbReference>
<evidence type="ECO:0000256" key="5">
    <source>
        <dbReference type="ARBA" id="ARBA00022692"/>
    </source>
</evidence>
<dbReference type="PANTHER" id="PTHR30330">
    <property type="entry name" value="AGSS FAMILY TRANSPORTER, SODIUM-ALANINE"/>
    <property type="match status" value="1"/>
</dbReference>
<dbReference type="InterPro" id="IPR001463">
    <property type="entry name" value="Na/Ala_symport"/>
</dbReference>
<proteinExistence type="inferred from homology"/>
<evidence type="ECO:0000313" key="9">
    <source>
        <dbReference type="EMBL" id="ADV63444.1"/>
    </source>
</evidence>
<keyword evidence="8" id="KW-0769">Symport</keyword>
<dbReference type="InParanoid" id="E8R1M6"/>
<dbReference type="NCBIfam" id="TIGR00835">
    <property type="entry name" value="agcS"/>
    <property type="match status" value="1"/>
</dbReference>
<evidence type="ECO:0000256" key="4">
    <source>
        <dbReference type="ARBA" id="ARBA00022475"/>
    </source>
</evidence>
<feature type="transmembrane region" description="Helical" evidence="8">
    <location>
        <begin position="20"/>
        <end position="44"/>
    </location>
</feature>
<organism evidence="9 10">
    <name type="scientific">Isosphaera pallida (strain ATCC 43644 / DSM 9630 / IS1B)</name>
    <dbReference type="NCBI Taxonomy" id="575540"/>
    <lineage>
        <taxon>Bacteria</taxon>
        <taxon>Pseudomonadati</taxon>
        <taxon>Planctomycetota</taxon>
        <taxon>Planctomycetia</taxon>
        <taxon>Isosphaerales</taxon>
        <taxon>Isosphaeraceae</taxon>
        <taxon>Isosphaera</taxon>
    </lineage>
</organism>
<evidence type="ECO:0000256" key="7">
    <source>
        <dbReference type="ARBA" id="ARBA00023136"/>
    </source>
</evidence>
<evidence type="ECO:0000313" key="10">
    <source>
        <dbReference type="Proteomes" id="UP000008631"/>
    </source>
</evidence>
<keyword evidence="3 8" id="KW-0813">Transport</keyword>
<dbReference type="FunCoup" id="E8R1M6">
    <property type="interactions" value="122"/>
</dbReference>
<keyword evidence="10" id="KW-1185">Reference proteome</keyword>
<accession>E8R1M6</accession>
<dbReference type="PANTHER" id="PTHR30330:SF3">
    <property type="entry name" value="TRANSCRIPTIONAL REGULATOR, LRP FAMILY"/>
    <property type="match status" value="1"/>
</dbReference>
<sequence>MHLPGFFDTAFSVYDAVLEWLVPILWSTVTFVTMLTLGIGFSIWSKFVQYRALTHGVRVTLGQYDEPDTPGALNHFQALTTALSGTIGLGNIGGVALAVGIGGPGALFWMWIVGLLGMAIKTLEVALAMMYRDESDPHHPKGGAMYVAWKGLPTFLGPAFKPLGTILGYLFCLALCVATFTGGNMFQSWNIGDITRTYYGVPTIYTGVALAVAVAVVILGGIRRIGQITEKLVPVMCLIYLLGGVAILIVGAANVPEMLGLIVRSAFSPSEGQGAFLGASVWFALTTGMKRAVFSNEAGQGSSPLAHSAVKTKEPIDEAVVAGIEPFIDTCLVCTLTGLVLLTTSAWNRPPDGDFTDQPVRIVDGRLIAPESIDTLQFRGEAAAMPLRANDQLFLVVEVAVEGSEGSSQRRKLYGTIVPSKTEQLKLGPVKPEELPFEIIWSAPEKGTTLVGLAEPGVYRDYKGAALTGMAFQRGLGPWAVHIVIVTCWFFAYSTLISWSYYGELAVRNLLGDWAIRPYQVVYCAAVVLPCVPGFITTDVELSRLADLGSGCMLFANLPILILMSPVAIKAIHTYFRRVDSGEIKRTH</sequence>
<dbReference type="Proteomes" id="UP000008631">
    <property type="component" value="Chromosome"/>
</dbReference>
<dbReference type="KEGG" id="ipa:Isop_2879"/>
<dbReference type="GO" id="GO:0005886">
    <property type="term" value="C:plasma membrane"/>
    <property type="evidence" value="ECO:0007669"/>
    <property type="project" value="UniProtKB-SubCell"/>
</dbReference>
<keyword evidence="6 8" id="KW-1133">Transmembrane helix</keyword>
<dbReference type="Pfam" id="PF01235">
    <property type="entry name" value="Na_Ala_symp"/>
    <property type="match status" value="1"/>
</dbReference>
<feature type="transmembrane region" description="Helical" evidence="8">
    <location>
        <begin position="232"/>
        <end position="253"/>
    </location>
</feature>
<dbReference type="EMBL" id="CP002353">
    <property type="protein sequence ID" value="ADV63444.1"/>
    <property type="molecule type" value="Genomic_DNA"/>
</dbReference>
<dbReference type="PRINTS" id="PR00175">
    <property type="entry name" value="NAALASMPORT"/>
</dbReference>
<evidence type="ECO:0000256" key="1">
    <source>
        <dbReference type="ARBA" id="ARBA00004651"/>
    </source>
</evidence>
<protein>
    <submittedName>
        <fullName evidence="9">Amino acid carrier protein</fullName>
    </submittedName>
</protein>
<feature type="transmembrane region" description="Helical" evidence="8">
    <location>
        <begin position="166"/>
        <end position="186"/>
    </location>
</feature>
<dbReference type="HOGENOM" id="CLU_024867_1_0_0"/>
<feature type="transmembrane region" description="Helical" evidence="8">
    <location>
        <begin position="548"/>
        <end position="569"/>
    </location>
</feature>
<feature type="transmembrane region" description="Helical" evidence="8">
    <location>
        <begin position="82"/>
        <end position="102"/>
    </location>
</feature>
<feature type="transmembrane region" description="Helical" evidence="8">
    <location>
        <begin position="514"/>
        <end position="536"/>
    </location>
</feature>
<evidence type="ECO:0000256" key="3">
    <source>
        <dbReference type="ARBA" id="ARBA00022448"/>
    </source>
</evidence>
<feature type="transmembrane region" description="Helical" evidence="8">
    <location>
        <begin position="198"/>
        <end position="220"/>
    </location>
</feature>
<feature type="transmembrane region" description="Helical" evidence="8">
    <location>
        <begin position="479"/>
        <end position="502"/>
    </location>
</feature>
<reference evidence="9 10" key="2">
    <citation type="journal article" date="2011" name="Stand. Genomic Sci.">
        <title>Complete genome sequence of Isosphaera pallida type strain (IS1B).</title>
        <authorList>
            <consortium name="US DOE Joint Genome Institute (JGI-PGF)"/>
            <person name="Goker M."/>
            <person name="Cleland D."/>
            <person name="Saunders E."/>
            <person name="Lapidus A."/>
            <person name="Nolan M."/>
            <person name="Lucas S."/>
            <person name="Hammon N."/>
            <person name="Deshpande S."/>
            <person name="Cheng J.F."/>
            <person name="Tapia R."/>
            <person name="Han C."/>
            <person name="Goodwin L."/>
            <person name="Pitluck S."/>
            <person name="Liolios K."/>
            <person name="Pagani I."/>
            <person name="Ivanova N."/>
            <person name="Mavromatis K."/>
            <person name="Pati A."/>
            <person name="Chen A."/>
            <person name="Palaniappan K."/>
            <person name="Land M."/>
            <person name="Hauser L."/>
            <person name="Chang Y.J."/>
            <person name="Jeffries C.D."/>
            <person name="Detter J.C."/>
            <person name="Beck B."/>
            <person name="Woyke T."/>
            <person name="Bristow J."/>
            <person name="Eisen J.A."/>
            <person name="Markowitz V."/>
            <person name="Hugenholtz P."/>
            <person name="Kyrpides N.C."/>
            <person name="Klenk H.P."/>
        </authorList>
    </citation>
    <scope>NUCLEOTIDE SEQUENCE [LARGE SCALE GENOMIC DNA]</scope>
    <source>
        <strain evidence="10">ATCC 43644 / DSM 9630 / IS1B</strain>
    </source>
</reference>
<comment type="subcellular location">
    <subcellularLocation>
        <location evidence="1 8">Cell membrane</location>
        <topology evidence="1 8">Multi-pass membrane protein</topology>
    </subcellularLocation>
</comment>
<dbReference type="AlphaFoldDB" id="E8R1M6"/>
<reference key="1">
    <citation type="submission" date="2010-11" db="EMBL/GenBank/DDBJ databases">
        <title>The complete sequence of chromosome of Isophaera pallida ATCC 43644.</title>
        <authorList>
            <consortium name="US DOE Joint Genome Institute (JGI-PGF)"/>
            <person name="Lucas S."/>
            <person name="Copeland A."/>
            <person name="Lapidus A."/>
            <person name="Bruce D."/>
            <person name="Goodwin L."/>
            <person name="Pitluck S."/>
            <person name="Kyrpides N."/>
            <person name="Mavromatis K."/>
            <person name="Pagani I."/>
            <person name="Ivanova N."/>
            <person name="Saunders E."/>
            <person name="Brettin T."/>
            <person name="Detter J.C."/>
            <person name="Han C."/>
            <person name="Tapia R."/>
            <person name="Land M."/>
            <person name="Hauser L."/>
            <person name="Markowitz V."/>
            <person name="Cheng J.-F."/>
            <person name="Hugenholtz P."/>
            <person name="Woyke T."/>
            <person name="Wu D."/>
            <person name="Eisen J.A."/>
        </authorList>
    </citation>
    <scope>NUCLEOTIDE SEQUENCE</scope>
    <source>
        <strain>ATCC 43644</strain>
    </source>
</reference>